<organism evidence="6">
    <name type="scientific">Dichomitus squalens</name>
    <dbReference type="NCBI Taxonomy" id="114155"/>
    <lineage>
        <taxon>Eukaryota</taxon>
        <taxon>Fungi</taxon>
        <taxon>Dikarya</taxon>
        <taxon>Basidiomycota</taxon>
        <taxon>Agaricomycotina</taxon>
        <taxon>Agaricomycetes</taxon>
        <taxon>Polyporales</taxon>
        <taxon>Polyporaceae</taxon>
        <taxon>Dichomitus</taxon>
    </lineage>
</organism>
<dbReference type="PANTHER" id="PTHR43847">
    <property type="entry name" value="BLL3993 PROTEIN"/>
    <property type="match status" value="1"/>
</dbReference>
<evidence type="ECO:0000256" key="2">
    <source>
        <dbReference type="ARBA" id="ARBA00022692"/>
    </source>
</evidence>
<comment type="subcellular location">
    <subcellularLocation>
        <location evidence="5">Endoplasmic reticulum membrane</location>
        <topology evidence="5">Multi-pass membrane protein</topology>
    </subcellularLocation>
    <subcellularLocation>
        <location evidence="1">Membrane</location>
        <topology evidence="1">Multi-pass membrane protein</topology>
    </subcellularLocation>
</comment>
<sequence length="255" mass="27949">LNMISLAPFVLTTPLLKVPLLVTNSMLTYYGMTPPRQPPPTKEQLRFTVPDLMTRTTRIQMAATAASKYVLCGVAIAEAIVLVVRDIPLSYSGLVLDALLPAAGNSAQAAASLNITTLSAAGCILGIAGGLIRVWCHRALGKFFTWQMAVRDDHELITRGPYSIVRHPSYTGWIFIISGNFLSFASPGSYFIESGLRDSILGRIVALASFGYCLFSTVNLIGRVAKEDAVLKKEFQAQWDTWAKQTPYRLIPFVY</sequence>
<evidence type="ECO:0000256" key="5">
    <source>
        <dbReference type="RuleBase" id="RU362022"/>
    </source>
</evidence>
<dbReference type="OrthoDB" id="422086at2759"/>
<dbReference type="InterPro" id="IPR007269">
    <property type="entry name" value="ICMT_MeTrfase"/>
</dbReference>
<feature type="transmembrane region" description="Helical" evidence="5">
    <location>
        <begin position="69"/>
        <end position="91"/>
    </location>
</feature>
<dbReference type="EC" id="2.1.1.100" evidence="5"/>
<evidence type="ECO:0000313" key="6">
    <source>
        <dbReference type="EMBL" id="TBU28261.1"/>
    </source>
</evidence>
<keyword evidence="5" id="KW-0808">Transferase</keyword>
<comment type="catalytic activity">
    <reaction evidence="5">
        <text>[protein]-C-terminal S-[(2E,6E)-farnesyl]-L-cysteine + S-adenosyl-L-methionine = [protein]-C-terminal S-[(2E,6E)-farnesyl]-L-cysteine methyl ester + S-adenosyl-L-homocysteine</text>
        <dbReference type="Rhea" id="RHEA:21672"/>
        <dbReference type="Rhea" id="RHEA-COMP:12125"/>
        <dbReference type="Rhea" id="RHEA-COMP:12126"/>
        <dbReference type="ChEBI" id="CHEBI:57856"/>
        <dbReference type="ChEBI" id="CHEBI:59789"/>
        <dbReference type="ChEBI" id="CHEBI:90510"/>
        <dbReference type="ChEBI" id="CHEBI:90511"/>
        <dbReference type="EC" id="2.1.1.100"/>
    </reaction>
</comment>
<dbReference type="GO" id="GO:0005789">
    <property type="term" value="C:endoplasmic reticulum membrane"/>
    <property type="evidence" value="ECO:0007669"/>
    <property type="project" value="UniProtKB-SubCell"/>
</dbReference>
<dbReference type="GO" id="GO:0004671">
    <property type="term" value="F:protein C-terminal S-isoprenylcysteine carboxyl O-methyltransferase activity"/>
    <property type="evidence" value="ECO:0007669"/>
    <property type="project" value="UniProtKB-EC"/>
</dbReference>
<feature type="non-terminal residue" evidence="6">
    <location>
        <position position="1"/>
    </location>
</feature>
<keyword evidence="5" id="KW-0489">Methyltransferase</keyword>
<reference evidence="6" key="1">
    <citation type="submission" date="2019-01" db="EMBL/GenBank/DDBJ databases">
        <title>Draft genome sequences of three monokaryotic isolates of the white-rot basidiomycete fungus Dichomitus squalens.</title>
        <authorList>
            <consortium name="DOE Joint Genome Institute"/>
            <person name="Lopez S.C."/>
            <person name="Andreopoulos B."/>
            <person name="Pangilinan J."/>
            <person name="Lipzen A."/>
            <person name="Riley R."/>
            <person name="Ahrendt S."/>
            <person name="Ng V."/>
            <person name="Barry K."/>
            <person name="Daum C."/>
            <person name="Grigoriev I.V."/>
            <person name="Hilden K.S."/>
            <person name="Makela M.R."/>
            <person name="de Vries R.P."/>
        </authorList>
    </citation>
    <scope>NUCLEOTIDE SEQUENCE [LARGE SCALE GENOMIC DNA]</scope>
    <source>
        <strain evidence="6">OM18370.1</strain>
    </source>
</reference>
<feature type="transmembrane region" description="Helical" evidence="5">
    <location>
        <begin position="204"/>
        <end position="225"/>
    </location>
</feature>
<dbReference type="PANTHER" id="PTHR43847:SF1">
    <property type="entry name" value="BLL3993 PROTEIN"/>
    <property type="match status" value="1"/>
</dbReference>
<dbReference type="Pfam" id="PF04140">
    <property type="entry name" value="ICMT"/>
    <property type="match status" value="1"/>
</dbReference>
<dbReference type="AlphaFoldDB" id="A0A4Q9MPX2"/>
<comment type="similarity">
    <text evidence="5">Belongs to the class VI-like SAM-binding methyltransferase superfamily. Isoprenylcysteine carboxyl methyltransferase family.</text>
</comment>
<keyword evidence="5" id="KW-0256">Endoplasmic reticulum</keyword>
<keyword evidence="3 5" id="KW-1133">Transmembrane helix</keyword>
<evidence type="ECO:0000256" key="3">
    <source>
        <dbReference type="ARBA" id="ARBA00022989"/>
    </source>
</evidence>
<feature type="transmembrane region" description="Helical" evidence="5">
    <location>
        <begin position="170"/>
        <end position="192"/>
    </location>
</feature>
<dbReference type="EMBL" id="ML143423">
    <property type="protein sequence ID" value="TBU28261.1"/>
    <property type="molecule type" value="Genomic_DNA"/>
</dbReference>
<keyword evidence="5" id="KW-0949">S-adenosyl-L-methionine</keyword>
<dbReference type="GO" id="GO:0032259">
    <property type="term" value="P:methylation"/>
    <property type="evidence" value="ECO:0007669"/>
    <property type="project" value="UniProtKB-KW"/>
</dbReference>
<evidence type="ECO:0000256" key="4">
    <source>
        <dbReference type="ARBA" id="ARBA00023136"/>
    </source>
</evidence>
<dbReference type="Gene3D" id="1.20.120.1630">
    <property type="match status" value="1"/>
</dbReference>
<feature type="transmembrane region" description="Helical" evidence="5">
    <location>
        <begin position="111"/>
        <end position="132"/>
    </location>
</feature>
<accession>A0A4Q9MPX2</accession>
<dbReference type="InterPro" id="IPR052527">
    <property type="entry name" value="Metal_cation-efflux_comp"/>
</dbReference>
<keyword evidence="4 5" id="KW-0472">Membrane</keyword>
<keyword evidence="2 5" id="KW-0812">Transmembrane</keyword>
<protein>
    <recommendedName>
        <fullName evidence="5">Protein-S-isoprenylcysteine O-methyltransferase</fullName>
        <ecNumber evidence="5">2.1.1.100</ecNumber>
    </recommendedName>
</protein>
<dbReference type="Proteomes" id="UP000292957">
    <property type="component" value="Unassembled WGS sequence"/>
</dbReference>
<evidence type="ECO:0000256" key="1">
    <source>
        <dbReference type="ARBA" id="ARBA00004141"/>
    </source>
</evidence>
<name>A0A4Q9MPX2_9APHY</name>
<proteinExistence type="inferred from homology"/>
<gene>
    <name evidence="6" type="ORF">BD311DRAFT_839669</name>
</gene>